<dbReference type="EMBL" id="CACVKT020002514">
    <property type="protein sequence ID" value="CAC5378209.1"/>
    <property type="molecule type" value="Genomic_DNA"/>
</dbReference>
<evidence type="ECO:0000256" key="1">
    <source>
        <dbReference type="SAM" id="MobiDB-lite"/>
    </source>
</evidence>
<dbReference type="Proteomes" id="UP000507470">
    <property type="component" value="Unassembled WGS sequence"/>
</dbReference>
<organism evidence="3 4">
    <name type="scientific">Mytilus coruscus</name>
    <name type="common">Sea mussel</name>
    <dbReference type="NCBI Taxonomy" id="42192"/>
    <lineage>
        <taxon>Eukaryota</taxon>
        <taxon>Metazoa</taxon>
        <taxon>Spiralia</taxon>
        <taxon>Lophotrochozoa</taxon>
        <taxon>Mollusca</taxon>
        <taxon>Bivalvia</taxon>
        <taxon>Autobranchia</taxon>
        <taxon>Pteriomorphia</taxon>
        <taxon>Mytilida</taxon>
        <taxon>Mytiloidea</taxon>
        <taxon>Mytilidae</taxon>
        <taxon>Mytilinae</taxon>
        <taxon>Mytilus</taxon>
    </lineage>
</organism>
<protein>
    <submittedName>
        <fullName evidence="3">MEGF10_11</fullName>
    </submittedName>
</protein>
<dbReference type="OrthoDB" id="6060805at2759"/>
<feature type="signal peptide" evidence="2">
    <location>
        <begin position="1"/>
        <end position="15"/>
    </location>
</feature>
<feature type="region of interest" description="Disordered" evidence="1">
    <location>
        <begin position="197"/>
        <end position="240"/>
    </location>
</feature>
<evidence type="ECO:0000313" key="3">
    <source>
        <dbReference type="EMBL" id="CAC5378209.1"/>
    </source>
</evidence>
<gene>
    <name evidence="3" type="ORF">MCOR_14430</name>
</gene>
<proteinExistence type="predicted"/>
<feature type="chain" id="PRO_5026993701" evidence="2">
    <location>
        <begin position="16"/>
        <end position="240"/>
    </location>
</feature>
<evidence type="ECO:0000256" key="2">
    <source>
        <dbReference type="SAM" id="SignalP"/>
    </source>
</evidence>
<evidence type="ECO:0000313" key="4">
    <source>
        <dbReference type="Proteomes" id="UP000507470"/>
    </source>
</evidence>
<sequence>MMIYVCVWILGFVQSEKCYNDLSNGASGSWFCCNNHEEKTGECVECDIGYISKDGLPCKPCSLGLWGRRCRDVCRCQHNESIAAIFALASCCLKNKRKVDNLNKSRPPRTQHDQVSSDRTNVQFDNESNAYDSIEEDKLKCNGRSEHTNEVEIIFSTIVNLDVSSTSYNEGVATDPSKEEYSNTCQSMIEADVHGYRHSAGESTQKSKELSSERSTKSMVDARKGNNGSRIGCGHKFPSL</sequence>
<name>A0A6J8B6H3_MYTCO</name>
<dbReference type="AlphaFoldDB" id="A0A6J8B6H3"/>
<reference evidence="3 4" key="1">
    <citation type="submission" date="2020-06" db="EMBL/GenBank/DDBJ databases">
        <authorList>
            <person name="Li R."/>
            <person name="Bekaert M."/>
        </authorList>
    </citation>
    <scope>NUCLEOTIDE SEQUENCE [LARGE SCALE GENOMIC DNA]</scope>
    <source>
        <strain evidence="4">wild</strain>
    </source>
</reference>
<feature type="compositionally biased region" description="Basic and acidic residues" evidence="1">
    <location>
        <begin position="205"/>
        <end position="224"/>
    </location>
</feature>
<accession>A0A6J8B6H3</accession>
<keyword evidence="4" id="KW-1185">Reference proteome</keyword>
<keyword evidence="2" id="KW-0732">Signal</keyword>